<dbReference type="Proteomes" id="UP000829494">
    <property type="component" value="Chromosome"/>
</dbReference>
<name>A0ABY3YTW8_STRRM</name>
<proteinExistence type="predicted"/>
<accession>A0ABY3YTW8</accession>
<dbReference type="EMBL" id="CP094298">
    <property type="protein sequence ID" value="UNZ01232.1"/>
    <property type="molecule type" value="Genomic_DNA"/>
</dbReference>
<protein>
    <submittedName>
        <fullName evidence="2">Uncharacterized protein</fullName>
    </submittedName>
</protein>
<keyword evidence="3" id="KW-1185">Reference proteome</keyword>
<feature type="region of interest" description="Disordered" evidence="1">
    <location>
        <begin position="61"/>
        <end position="122"/>
    </location>
</feature>
<evidence type="ECO:0000256" key="1">
    <source>
        <dbReference type="SAM" id="MobiDB-lite"/>
    </source>
</evidence>
<feature type="region of interest" description="Disordered" evidence="1">
    <location>
        <begin position="226"/>
        <end position="272"/>
    </location>
</feature>
<feature type="region of interest" description="Disordered" evidence="1">
    <location>
        <begin position="1"/>
        <end position="40"/>
    </location>
</feature>
<sequence>MTCPGDGRVPLLLPAHPVGVEAGQDVPPRRPGARARTADCDSSAWLRRGHSRACARLAIVSRSGHSRQPGPEHVSDGQPGPAPESGRALSRGGTGSWTPHVAQHPPTSFTTSLRTEPCPVTAGVPGHRLHQGADSLGVVQQERHDCLHGQAGEDVQVELVVVAAVGGQGQQPTGGGVSVLCGCQELSGSCDGQIDLRCGLLLDHVDEVGGLSRALVRSAVSRARWRRRAARRPGRGGVTDPAAGPGPLTRPARGPPDLRGTRHSRGGGSKLHILGVPHRLFPSIRTAGLRTVRLAAGALPEQLSWTSSDRPV</sequence>
<organism evidence="2 3">
    <name type="scientific">Streptomyces rimosus subsp. rimosus</name>
    <dbReference type="NCBI Taxonomy" id="132474"/>
    <lineage>
        <taxon>Bacteria</taxon>
        <taxon>Bacillati</taxon>
        <taxon>Actinomycetota</taxon>
        <taxon>Actinomycetes</taxon>
        <taxon>Kitasatosporales</taxon>
        <taxon>Streptomycetaceae</taxon>
        <taxon>Streptomyces</taxon>
    </lineage>
</organism>
<evidence type="ECO:0000313" key="2">
    <source>
        <dbReference type="EMBL" id="UNZ01232.1"/>
    </source>
</evidence>
<reference evidence="2 3" key="1">
    <citation type="submission" date="2022-03" db="EMBL/GenBank/DDBJ databases">
        <title>Complete genome of Streptomyces rimosus ssp. rimosus R7 (=ATCC 10970).</title>
        <authorList>
            <person name="Beganovic S."/>
            <person name="Ruckert C."/>
            <person name="Busche T."/>
            <person name="Kalinowski J."/>
            <person name="Wittmann C."/>
        </authorList>
    </citation>
    <scope>NUCLEOTIDE SEQUENCE [LARGE SCALE GENOMIC DNA]</scope>
    <source>
        <strain evidence="2 3">R7</strain>
    </source>
</reference>
<evidence type="ECO:0000313" key="3">
    <source>
        <dbReference type="Proteomes" id="UP000829494"/>
    </source>
</evidence>
<feature type="compositionally biased region" description="Polar residues" evidence="1">
    <location>
        <begin position="105"/>
        <end position="114"/>
    </location>
</feature>
<gene>
    <name evidence="2" type="ORF">SRIMR7_03690</name>
</gene>